<dbReference type="EMBL" id="CM003613">
    <property type="protein sequence ID" value="KYP56358.1"/>
    <property type="molecule type" value="Genomic_DNA"/>
</dbReference>
<evidence type="ECO:0000313" key="1">
    <source>
        <dbReference type="EMBL" id="KYP56358.1"/>
    </source>
</evidence>
<sequence length="142" mass="16489">MKVKIDITLFRKESGLDFIIIQIRIFLSLCRLSKDEPGKPVYRGMISSLLYLTASKLDIIHNVCICACFQHDPRKSYLKAIKKIFKYLEGTTNLSLFNEKNNNFRLVGFCDIDYVDDRIGRKITSGQYHFLGSCPISWTRKK</sequence>
<keyword evidence="2" id="KW-1185">Reference proteome</keyword>
<proteinExistence type="predicted"/>
<evidence type="ECO:0000313" key="2">
    <source>
        <dbReference type="Proteomes" id="UP000075243"/>
    </source>
</evidence>
<dbReference type="STRING" id="3821.A0A151SNL9"/>
<protein>
    <recommendedName>
        <fullName evidence="3">Retrovirus-related Pol polyprotein from transposon TNT 1-94</fullName>
    </recommendedName>
</protein>
<organism evidence="1 2">
    <name type="scientific">Cajanus cajan</name>
    <name type="common">Pigeon pea</name>
    <name type="synonym">Cajanus indicus</name>
    <dbReference type="NCBI Taxonomy" id="3821"/>
    <lineage>
        <taxon>Eukaryota</taxon>
        <taxon>Viridiplantae</taxon>
        <taxon>Streptophyta</taxon>
        <taxon>Embryophyta</taxon>
        <taxon>Tracheophyta</taxon>
        <taxon>Spermatophyta</taxon>
        <taxon>Magnoliopsida</taxon>
        <taxon>eudicotyledons</taxon>
        <taxon>Gunneridae</taxon>
        <taxon>Pentapetalae</taxon>
        <taxon>rosids</taxon>
        <taxon>fabids</taxon>
        <taxon>Fabales</taxon>
        <taxon>Fabaceae</taxon>
        <taxon>Papilionoideae</taxon>
        <taxon>50 kb inversion clade</taxon>
        <taxon>NPAAA clade</taxon>
        <taxon>indigoferoid/millettioid clade</taxon>
        <taxon>Phaseoleae</taxon>
        <taxon>Cajanus</taxon>
    </lineage>
</organism>
<evidence type="ECO:0008006" key="3">
    <source>
        <dbReference type="Google" id="ProtNLM"/>
    </source>
</evidence>
<dbReference type="Proteomes" id="UP000075243">
    <property type="component" value="Chromosome 11"/>
</dbReference>
<reference evidence="1 2" key="1">
    <citation type="journal article" date="2012" name="Nat. Biotechnol.">
        <title>Draft genome sequence of pigeonpea (Cajanus cajan), an orphan legume crop of resource-poor farmers.</title>
        <authorList>
            <person name="Varshney R.K."/>
            <person name="Chen W."/>
            <person name="Li Y."/>
            <person name="Bharti A.K."/>
            <person name="Saxena R.K."/>
            <person name="Schlueter J.A."/>
            <person name="Donoghue M.T."/>
            <person name="Azam S."/>
            <person name="Fan G."/>
            <person name="Whaley A.M."/>
            <person name="Farmer A.D."/>
            <person name="Sheridan J."/>
            <person name="Iwata A."/>
            <person name="Tuteja R."/>
            <person name="Penmetsa R.V."/>
            <person name="Wu W."/>
            <person name="Upadhyaya H.D."/>
            <person name="Yang S.P."/>
            <person name="Shah T."/>
            <person name="Saxena K.B."/>
            <person name="Michael T."/>
            <person name="McCombie W.R."/>
            <person name="Yang B."/>
            <person name="Zhang G."/>
            <person name="Yang H."/>
            <person name="Wang J."/>
            <person name="Spillane C."/>
            <person name="Cook D.R."/>
            <person name="May G.D."/>
            <person name="Xu X."/>
            <person name="Jackson S.A."/>
        </authorList>
    </citation>
    <scope>NUCLEOTIDE SEQUENCE [LARGE SCALE GENOMIC DNA]</scope>
    <source>
        <strain evidence="2">cv. Asha</strain>
    </source>
</reference>
<dbReference type="AlphaFoldDB" id="A0A151SNL9"/>
<dbReference type="PANTHER" id="PTHR11439">
    <property type="entry name" value="GAG-POL-RELATED RETROTRANSPOSON"/>
    <property type="match status" value="1"/>
</dbReference>
<dbReference type="Gramene" id="C.cajan_02533.t">
    <property type="protein sequence ID" value="C.cajan_02533.t"/>
    <property type="gene ID" value="C.cajan_02533"/>
</dbReference>
<gene>
    <name evidence="1" type="ORF">KK1_002596</name>
</gene>
<dbReference type="PANTHER" id="PTHR11439:SF483">
    <property type="entry name" value="PEPTIDE SYNTHASE GLIP-LIKE, PUTATIVE (AFU_ORTHOLOGUE AFUA_3G12920)-RELATED"/>
    <property type="match status" value="1"/>
</dbReference>
<accession>A0A151SNL9</accession>
<name>A0A151SNL9_CAJCA</name>